<organism evidence="1 2">
    <name type="scientific">Pseudomonas fluorescens</name>
    <dbReference type="NCBI Taxonomy" id="294"/>
    <lineage>
        <taxon>Bacteria</taxon>
        <taxon>Pseudomonadati</taxon>
        <taxon>Pseudomonadota</taxon>
        <taxon>Gammaproteobacteria</taxon>
        <taxon>Pseudomonadales</taxon>
        <taxon>Pseudomonadaceae</taxon>
        <taxon>Pseudomonas</taxon>
    </lineage>
</organism>
<protein>
    <submittedName>
        <fullName evidence="1">Uncharacterized protein</fullName>
    </submittedName>
</protein>
<name>A0A5E7C1A9_PSEFL</name>
<proteinExistence type="predicted"/>
<gene>
    <name evidence="1" type="ORF">PS723_02427</name>
</gene>
<sequence>MKTVVSADGKIYEERERIREIVYWTPWGGRFKPTQLLSIGYAKRLVRPAARIARTRPLDPCRVNSALGEGVLGPKPWLSVGNGGFVAVGMKTFVSPLARIFDEARVITVSLG</sequence>
<dbReference type="Proteomes" id="UP000379480">
    <property type="component" value="Unassembled WGS sequence"/>
</dbReference>
<evidence type="ECO:0000313" key="1">
    <source>
        <dbReference type="EMBL" id="VVN98226.1"/>
    </source>
</evidence>
<reference evidence="1 2" key="1">
    <citation type="submission" date="2019-09" db="EMBL/GenBank/DDBJ databases">
        <authorList>
            <person name="Chandra G."/>
            <person name="Truman W A."/>
        </authorList>
    </citation>
    <scope>NUCLEOTIDE SEQUENCE [LARGE SCALE GENOMIC DNA]</scope>
    <source>
        <strain evidence="1">PS723</strain>
    </source>
</reference>
<dbReference type="AlphaFoldDB" id="A0A5E7C1A9"/>
<evidence type="ECO:0000313" key="2">
    <source>
        <dbReference type="Proteomes" id="UP000379480"/>
    </source>
</evidence>
<dbReference type="EMBL" id="CABVHY010000010">
    <property type="protein sequence ID" value="VVN98226.1"/>
    <property type="molecule type" value="Genomic_DNA"/>
</dbReference>
<accession>A0A5E7C1A9</accession>